<evidence type="ECO:0000256" key="1">
    <source>
        <dbReference type="ARBA" id="ARBA00022490"/>
    </source>
</evidence>
<dbReference type="Proteomes" id="UP000054976">
    <property type="component" value="Unassembled WGS sequence"/>
</dbReference>
<organism evidence="5 6">
    <name type="scientific">Thermodesulfovibrio aggregans</name>
    <dbReference type="NCBI Taxonomy" id="86166"/>
    <lineage>
        <taxon>Bacteria</taxon>
        <taxon>Pseudomonadati</taxon>
        <taxon>Nitrospirota</taxon>
        <taxon>Thermodesulfovibrionia</taxon>
        <taxon>Thermodesulfovibrionales</taxon>
        <taxon>Thermodesulfovibrionaceae</taxon>
        <taxon>Thermodesulfovibrio</taxon>
    </lineage>
</organism>
<evidence type="ECO:0000256" key="2">
    <source>
        <dbReference type="ARBA" id="ARBA00023125"/>
    </source>
</evidence>
<proteinExistence type="inferred from homology"/>
<dbReference type="OrthoDB" id="9803080at2"/>
<keyword evidence="1 3" id="KW-0963">Cytoplasm</keyword>
<keyword evidence="4" id="KW-0175">Coiled coil</keyword>
<comment type="function">
    <text evidence="3">Binds to DNA and alters its conformation. May be involved in regulation of gene expression, nucleoid organization and DNA protection.</text>
</comment>
<dbReference type="HAMAP" id="MF_00274">
    <property type="entry name" value="DNA_YbaB_EbfC"/>
    <property type="match status" value="1"/>
</dbReference>
<dbReference type="GO" id="GO:0043590">
    <property type="term" value="C:bacterial nucleoid"/>
    <property type="evidence" value="ECO:0007669"/>
    <property type="project" value="UniProtKB-UniRule"/>
</dbReference>
<comment type="similarity">
    <text evidence="3">Belongs to the YbaB/EbfC family.</text>
</comment>
<keyword evidence="6" id="KW-1185">Reference proteome</keyword>
<sequence>MSKKMFGEIMRQAQKIQEEIQRKQEEIKKMTVEATAGGGMVTVQANGAGEIISVKIDKEVVNPDDVEMLEDLVLAAVNEALKRAHELAQSEMAKVSLPFNLPGMPDLSSIFGRL</sequence>
<evidence type="ECO:0000256" key="4">
    <source>
        <dbReference type="SAM" id="Coils"/>
    </source>
</evidence>
<evidence type="ECO:0000256" key="3">
    <source>
        <dbReference type="HAMAP-Rule" id="MF_00274"/>
    </source>
</evidence>
<evidence type="ECO:0000313" key="6">
    <source>
        <dbReference type="Proteomes" id="UP000054976"/>
    </source>
</evidence>
<dbReference type="SUPFAM" id="SSF82607">
    <property type="entry name" value="YbaB-like"/>
    <property type="match status" value="1"/>
</dbReference>
<dbReference type="PIRSF" id="PIRSF004555">
    <property type="entry name" value="UCP004555"/>
    <property type="match status" value="1"/>
</dbReference>
<feature type="coiled-coil region" evidence="4">
    <location>
        <begin position="6"/>
        <end position="33"/>
    </location>
</feature>
<dbReference type="InterPro" id="IPR036894">
    <property type="entry name" value="YbaB-like_sf"/>
</dbReference>
<evidence type="ECO:0000313" key="5">
    <source>
        <dbReference type="EMBL" id="GAQ94068.1"/>
    </source>
</evidence>
<dbReference type="EMBL" id="BCNO01000001">
    <property type="protein sequence ID" value="GAQ94068.1"/>
    <property type="molecule type" value="Genomic_DNA"/>
</dbReference>
<dbReference type="RefSeq" id="WP_082673509.1">
    <property type="nucleotide sequence ID" value="NZ_BCNO01000001.1"/>
</dbReference>
<dbReference type="FunFam" id="3.30.1310.10:FF:000002">
    <property type="entry name" value="Nucleoid-associated protein IKC_06587"/>
    <property type="match status" value="1"/>
</dbReference>
<dbReference type="NCBIfam" id="TIGR00103">
    <property type="entry name" value="DNA_YbaB_EbfC"/>
    <property type="match status" value="1"/>
</dbReference>
<comment type="caution">
    <text evidence="5">The sequence shown here is derived from an EMBL/GenBank/DDBJ whole genome shotgun (WGS) entry which is preliminary data.</text>
</comment>
<accession>A0A0U9HMJ1</accession>
<dbReference type="AlphaFoldDB" id="A0A0U9HMJ1"/>
<dbReference type="PANTHER" id="PTHR33449:SF1">
    <property type="entry name" value="NUCLEOID-ASSOCIATED PROTEIN YBAB"/>
    <property type="match status" value="1"/>
</dbReference>
<dbReference type="PANTHER" id="PTHR33449">
    <property type="entry name" value="NUCLEOID-ASSOCIATED PROTEIN YBAB"/>
    <property type="match status" value="1"/>
</dbReference>
<comment type="subunit">
    <text evidence="3">Homodimer.</text>
</comment>
<dbReference type="InterPro" id="IPR004401">
    <property type="entry name" value="YbaB/EbfC"/>
</dbReference>
<dbReference type="GO" id="GO:0005829">
    <property type="term" value="C:cytosol"/>
    <property type="evidence" value="ECO:0007669"/>
    <property type="project" value="TreeGrafter"/>
</dbReference>
<keyword evidence="2 3" id="KW-0238">DNA-binding</keyword>
<name>A0A0U9HMJ1_9BACT</name>
<dbReference type="Gene3D" id="3.30.1310.10">
    <property type="entry name" value="Nucleoid-associated protein YbaB-like domain"/>
    <property type="match status" value="1"/>
</dbReference>
<protein>
    <recommendedName>
        <fullName evidence="3">Nucleoid-associated protein TAGGR_1240</fullName>
    </recommendedName>
</protein>
<comment type="subcellular location">
    <subcellularLocation>
        <location evidence="3">Cytoplasm</location>
        <location evidence="3">Nucleoid</location>
    </subcellularLocation>
</comment>
<dbReference type="GO" id="GO:0003677">
    <property type="term" value="F:DNA binding"/>
    <property type="evidence" value="ECO:0007669"/>
    <property type="project" value="UniProtKB-UniRule"/>
</dbReference>
<dbReference type="STRING" id="86166.TAGGR_1240"/>
<dbReference type="Pfam" id="PF02575">
    <property type="entry name" value="YbaB_DNA_bd"/>
    <property type="match status" value="1"/>
</dbReference>
<reference evidence="6" key="1">
    <citation type="submission" date="2016-01" db="EMBL/GenBank/DDBJ databases">
        <title>Draft genome sequence of Thermodesulfovibrio aggregans strain TGE-P1.</title>
        <authorList>
            <person name="Sekiguchi Y."/>
            <person name="Ohashi A."/>
            <person name="Matsuura N."/>
            <person name="Tourlousse M.D."/>
        </authorList>
    </citation>
    <scope>NUCLEOTIDE SEQUENCE [LARGE SCALE GENOMIC DNA]</scope>
    <source>
        <strain evidence="6">TGE-P1</strain>
    </source>
</reference>
<gene>
    <name evidence="5" type="ORF">TAGGR_1240</name>
</gene>